<gene>
    <name evidence="3" type="primary">LOC106474612</name>
</gene>
<keyword evidence="1" id="KW-0175">Coiled coil</keyword>
<dbReference type="InterPro" id="IPR042448">
    <property type="entry name" value="CCNB1IP1"/>
</dbReference>
<evidence type="ECO:0000256" key="1">
    <source>
        <dbReference type="SAM" id="Coils"/>
    </source>
</evidence>
<dbReference type="PANTHER" id="PTHR14305:SF0">
    <property type="entry name" value="E3 UBIQUITIN-PROTEIN LIGASE CCNB1IP1"/>
    <property type="match status" value="1"/>
</dbReference>
<evidence type="ECO:0000313" key="2">
    <source>
        <dbReference type="Proteomes" id="UP000694941"/>
    </source>
</evidence>
<proteinExistence type="predicted"/>
<dbReference type="Proteomes" id="UP000694941">
    <property type="component" value="Unplaced"/>
</dbReference>
<accession>A0ABM1TRX6</accession>
<feature type="coiled-coil region" evidence="1">
    <location>
        <begin position="92"/>
        <end position="151"/>
    </location>
</feature>
<dbReference type="RefSeq" id="XP_022258632.1">
    <property type="nucleotide sequence ID" value="XM_022402924.1"/>
</dbReference>
<dbReference type="PANTHER" id="PTHR14305">
    <property type="entry name" value="E3 UBIQUITIN-PROTEIN LIGASE CCNB1IP1"/>
    <property type="match status" value="1"/>
</dbReference>
<organism evidence="2 3">
    <name type="scientific">Limulus polyphemus</name>
    <name type="common">Atlantic horseshoe crab</name>
    <dbReference type="NCBI Taxonomy" id="6850"/>
    <lineage>
        <taxon>Eukaryota</taxon>
        <taxon>Metazoa</taxon>
        <taxon>Ecdysozoa</taxon>
        <taxon>Arthropoda</taxon>
        <taxon>Chelicerata</taxon>
        <taxon>Merostomata</taxon>
        <taxon>Xiphosura</taxon>
        <taxon>Limulidae</taxon>
        <taxon>Limulus</taxon>
    </lineage>
</organism>
<reference evidence="3" key="1">
    <citation type="submission" date="2025-08" db="UniProtKB">
        <authorList>
            <consortium name="RefSeq"/>
        </authorList>
    </citation>
    <scope>IDENTIFICATION</scope>
    <source>
        <tissue evidence="3">Muscle</tissue>
    </source>
</reference>
<keyword evidence="2" id="KW-1185">Reference proteome</keyword>
<feature type="non-terminal residue" evidence="3">
    <location>
        <position position="1"/>
    </location>
</feature>
<sequence length="220" mass="26117">YETVYLTIRIVHIFCNEDGTREFEKAFVCPACDSVLQEKFDIIRVDMNPTEQYKSMVLVGQKPEVIHEICSRAISFWNYQMQQEIMYQEYTAKKNKERLAQLEQYYEQVLEKAKTEISYAKQQLETKNEELETEKRRAAELSERLMERSRQYHKLQSMYETVRRKAISPAIFHKDDRKGSTTQKGDVSFGMCTANEILRPQGNWMDDYNRNSCVQQPESM</sequence>
<protein>
    <submittedName>
        <fullName evidence="3">E3 ubiquitin-protein ligase CCNB1IP1-like</fullName>
    </submittedName>
</protein>
<dbReference type="GeneID" id="106474612"/>
<evidence type="ECO:0000313" key="3">
    <source>
        <dbReference type="RefSeq" id="XP_022258632.1"/>
    </source>
</evidence>
<name>A0ABM1TRX6_LIMPO</name>